<comment type="subunit">
    <text evidence="10">Homodimer.</text>
</comment>
<evidence type="ECO:0000256" key="1">
    <source>
        <dbReference type="ARBA" id="ARBA00000064"/>
    </source>
</evidence>
<evidence type="ECO:0000256" key="9">
    <source>
        <dbReference type="ARBA" id="ARBA00023304"/>
    </source>
</evidence>
<keyword evidence="13" id="KW-1185">Reference proteome</keyword>
<dbReference type="SUPFAM" id="SSF51569">
    <property type="entry name" value="Aldolase"/>
    <property type="match status" value="1"/>
</dbReference>
<dbReference type="Gene3D" id="3.30.160.270">
    <property type="match status" value="1"/>
</dbReference>
<dbReference type="Pfam" id="PF22615">
    <property type="entry name" value="IPMS_D2"/>
    <property type="match status" value="1"/>
</dbReference>
<dbReference type="CDD" id="cd07942">
    <property type="entry name" value="DRE_TIM_LeuA"/>
    <property type="match status" value="1"/>
</dbReference>
<comment type="caution">
    <text evidence="12">The sequence shown here is derived from an EMBL/GenBank/DDBJ whole genome shotgun (WGS) entry which is preliminary data.</text>
</comment>
<dbReference type="InterPro" id="IPR013785">
    <property type="entry name" value="Aldolase_TIM"/>
</dbReference>
<organism evidence="12 13">
    <name type="scientific">Mobilicoccus pelagius NBRC 104925</name>
    <dbReference type="NCBI Taxonomy" id="1089455"/>
    <lineage>
        <taxon>Bacteria</taxon>
        <taxon>Bacillati</taxon>
        <taxon>Actinomycetota</taxon>
        <taxon>Actinomycetes</taxon>
        <taxon>Micrococcales</taxon>
        <taxon>Dermatophilaceae</taxon>
        <taxon>Mobilicoccus</taxon>
    </lineage>
</organism>
<protein>
    <recommendedName>
        <fullName evidence="4 10">2-isopropylmalate synthase</fullName>
        <ecNumber evidence="4 10">2.3.3.13</ecNumber>
    </recommendedName>
    <alternativeName>
        <fullName evidence="10">Alpha-IPM synthase</fullName>
    </alternativeName>
    <alternativeName>
        <fullName evidence="10">Alpha-isopropylmalate synthase</fullName>
    </alternativeName>
</protein>
<feature type="binding site" evidence="10">
    <location>
        <position position="263"/>
    </location>
    <ligand>
        <name>Mg(2+)</name>
        <dbReference type="ChEBI" id="CHEBI:18420"/>
    </ligand>
</feature>
<dbReference type="EMBL" id="BAFE01000027">
    <property type="protein sequence ID" value="GAB47778.1"/>
    <property type="molecule type" value="Genomic_DNA"/>
</dbReference>
<keyword evidence="7 10" id="KW-0808">Transferase</keyword>
<dbReference type="SMART" id="SM00917">
    <property type="entry name" value="LeuA_dimer"/>
    <property type="match status" value="1"/>
</dbReference>
<dbReference type="InterPro" id="IPR000891">
    <property type="entry name" value="PYR_CT"/>
</dbReference>
<evidence type="ECO:0000256" key="8">
    <source>
        <dbReference type="ARBA" id="ARBA00022723"/>
    </source>
</evidence>
<dbReference type="InterPro" id="IPR054692">
    <property type="entry name" value="LeuA-like_post-cat"/>
</dbReference>
<dbReference type="NCBIfam" id="NF002991">
    <property type="entry name" value="PRK03739.1"/>
    <property type="match status" value="1"/>
</dbReference>
<dbReference type="PANTHER" id="PTHR46911">
    <property type="match status" value="1"/>
</dbReference>
<comment type="cofactor">
    <cofactor evidence="10">
        <name>Mg(2+)</name>
        <dbReference type="ChEBI" id="CHEBI:18420"/>
    </cofactor>
</comment>
<dbReference type="EC" id="2.3.3.13" evidence="4 10"/>
<accession>H5UPX3</accession>
<dbReference type="Pfam" id="PF08502">
    <property type="entry name" value="LeuA_dimer"/>
    <property type="match status" value="1"/>
</dbReference>
<feature type="region of interest" description="Regulatory domain" evidence="10">
    <location>
        <begin position="466"/>
        <end position="605"/>
    </location>
</feature>
<keyword evidence="8 10" id="KW-0479">Metal-binding</keyword>
<comment type="subcellular location">
    <subcellularLocation>
        <location evidence="10">Cytoplasm</location>
    </subcellularLocation>
</comment>
<evidence type="ECO:0000313" key="13">
    <source>
        <dbReference type="Proteomes" id="UP000004367"/>
    </source>
</evidence>
<dbReference type="GO" id="GO:0000287">
    <property type="term" value="F:magnesium ion binding"/>
    <property type="evidence" value="ECO:0007669"/>
    <property type="project" value="UniProtKB-UniRule"/>
</dbReference>
<evidence type="ECO:0000256" key="4">
    <source>
        <dbReference type="ARBA" id="ARBA00012973"/>
    </source>
</evidence>
<feature type="binding site" evidence="10">
    <location>
        <position position="59"/>
    </location>
    <ligand>
        <name>Mg(2+)</name>
        <dbReference type="ChEBI" id="CHEBI:18420"/>
    </ligand>
</feature>
<dbReference type="GO" id="GO:0009098">
    <property type="term" value="P:L-leucine biosynthetic process"/>
    <property type="evidence" value="ECO:0007669"/>
    <property type="project" value="UniProtKB-UniRule"/>
</dbReference>
<keyword evidence="5 10" id="KW-0432">Leucine biosynthesis</keyword>
<comment type="function">
    <text evidence="10">Catalyzes the condensation of the acetyl group of acetyl-CoA with 3-methyl-2-oxobutanoate (2-ketoisovalerate) to form 3-carboxy-3-hydroxy-4-methylpentanoate (2-isopropylmalate).</text>
</comment>
<dbReference type="Gene3D" id="3.20.20.70">
    <property type="entry name" value="Aldolase class I"/>
    <property type="match status" value="1"/>
</dbReference>
<comment type="similarity">
    <text evidence="3 10">Belongs to the alpha-IPM synthase/homocitrate synthase family. LeuA type 2 subfamily.</text>
</comment>
<evidence type="ECO:0000256" key="3">
    <source>
        <dbReference type="ARBA" id="ARBA00009767"/>
    </source>
</evidence>
<keyword evidence="6 10" id="KW-0028">Amino-acid biosynthesis</keyword>
<dbReference type="Pfam" id="PF00682">
    <property type="entry name" value="HMGL-like"/>
    <property type="match status" value="1"/>
</dbReference>
<evidence type="ECO:0000256" key="10">
    <source>
        <dbReference type="HAMAP-Rule" id="MF_00572"/>
    </source>
</evidence>
<keyword evidence="9 10" id="KW-0100">Branched-chain amino acid biosynthesis</keyword>
<evidence type="ECO:0000256" key="7">
    <source>
        <dbReference type="ARBA" id="ARBA00022679"/>
    </source>
</evidence>
<comment type="catalytic activity">
    <reaction evidence="1 10">
        <text>3-methyl-2-oxobutanoate + acetyl-CoA + H2O = (2S)-2-isopropylmalate + CoA + H(+)</text>
        <dbReference type="Rhea" id="RHEA:21524"/>
        <dbReference type="ChEBI" id="CHEBI:1178"/>
        <dbReference type="ChEBI" id="CHEBI:11851"/>
        <dbReference type="ChEBI" id="CHEBI:15377"/>
        <dbReference type="ChEBI" id="CHEBI:15378"/>
        <dbReference type="ChEBI" id="CHEBI:57287"/>
        <dbReference type="ChEBI" id="CHEBI:57288"/>
        <dbReference type="EC" id="2.3.3.13"/>
    </reaction>
</comment>
<dbReference type="GO" id="GO:0005737">
    <property type="term" value="C:cytoplasm"/>
    <property type="evidence" value="ECO:0007669"/>
    <property type="project" value="UniProtKB-SubCell"/>
</dbReference>
<evidence type="ECO:0000256" key="5">
    <source>
        <dbReference type="ARBA" id="ARBA00022430"/>
    </source>
</evidence>
<dbReference type="PANTHER" id="PTHR46911:SF1">
    <property type="entry name" value="2-ISOPROPYLMALATE SYNTHASE"/>
    <property type="match status" value="1"/>
</dbReference>
<dbReference type="InterPro" id="IPR002034">
    <property type="entry name" value="AIPM/Hcit_synth_CS"/>
</dbReference>
<dbReference type="eggNOG" id="COG0119">
    <property type="taxonomic scope" value="Bacteria"/>
</dbReference>
<evidence type="ECO:0000256" key="6">
    <source>
        <dbReference type="ARBA" id="ARBA00022605"/>
    </source>
</evidence>
<dbReference type="InterPro" id="IPR036230">
    <property type="entry name" value="LeuA_allosteric_dom_sf"/>
</dbReference>
<dbReference type="RefSeq" id="WP_009481676.1">
    <property type="nucleotide sequence ID" value="NZ_BAFE01000027.1"/>
</dbReference>
<gene>
    <name evidence="10 12" type="primary">leuA</name>
    <name evidence="12" type="ORF">MOPEL_029_00570</name>
</gene>
<proteinExistence type="inferred from homology"/>
<dbReference type="InterPro" id="IPR039371">
    <property type="entry name" value="LeuA_N_DRE-TIM"/>
</dbReference>
<dbReference type="AlphaFoldDB" id="H5UPX3"/>
<sequence>MSTTTPTSPYTTNRQQPSGMPIAKYVPFHEQIAIDLPDRTWPEKTITKAPRWCAVDLRDGNQALIDPMNAERKLRMFELLVRMGYKEIEVGFPSASQTDFDFCRLLVEGGHIPDDVTIQVLTQARDHLIERTFDAIDGAKSAIVHLYNSTSVLQRRVVFGKDQDGILDIALQGAKLCKKLEEAIPNTHITYEYSPESFTGTELEFAVRVVNEVAEVFDPTPENPMIVNLPATVEMATPNVYADSIEWMCRHLTRRDSMIVSLHPHNDRGTGVAAAELGYLAGADRIEGCLFGNGERTGNVCLVTLGLNMFSQGVDPQIDFTNIDEIRRTVEHCNQLPVHERHPYGGDLVFTAFSGSHQDAIKKGFDDMERQSRETGKSVDELVWGVPYLPVDPHDLGRSYEAVVRVNSQSGKGGVAYLMRNEHHLDLPRRMQIELSGVVQKHTDTAGGEMSASALWEVFSDEYLPGTGEGERAWGRFTPLGVRSVSEGEGRDHVWVAARDGDREVEIEGTGNGPIAAFVDGLLRVGIDVRVLDYAEHAMTSGQDSRAAAFVECAIGERVLWGVGLHNSIVRASISAILSAVNRAERDRAAAPDGGTRISRPGGGP</sequence>
<dbReference type="STRING" id="1089455.MOPEL_029_00570"/>
<dbReference type="PROSITE" id="PS00816">
    <property type="entry name" value="AIPM_HOMOCIT_SYNTH_2"/>
    <property type="match status" value="1"/>
</dbReference>
<dbReference type="GO" id="GO:0003852">
    <property type="term" value="F:2-isopropylmalate synthase activity"/>
    <property type="evidence" value="ECO:0007669"/>
    <property type="project" value="UniProtKB-UniRule"/>
</dbReference>
<dbReference type="InterPro" id="IPR013709">
    <property type="entry name" value="2-isopropylmalate_synth_dimer"/>
</dbReference>
<feature type="domain" description="Pyruvate carboxyltransferase" evidence="11">
    <location>
        <begin position="50"/>
        <end position="324"/>
    </location>
</feature>
<dbReference type="SUPFAM" id="SSF89000">
    <property type="entry name" value="post-HMGL domain-like"/>
    <property type="match status" value="1"/>
</dbReference>
<dbReference type="PROSITE" id="PS00815">
    <property type="entry name" value="AIPM_HOMOCIT_SYNTH_1"/>
    <property type="match status" value="1"/>
</dbReference>
<feature type="binding site" evidence="10">
    <location>
        <position position="265"/>
    </location>
    <ligand>
        <name>Mg(2+)</name>
        <dbReference type="ChEBI" id="CHEBI:18420"/>
    </ligand>
</feature>
<evidence type="ECO:0000256" key="2">
    <source>
        <dbReference type="ARBA" id="ARBA00004689"/>
    </source>
</evidence>
<dbReference type="PROSITE" id="PS50991">
    <property type="entry name" value="PYR_CT"/>
    <property type="match status" value="1"/>
</dbReference>
<reference evidence="12 13" key="1">
    <citation type="submission" date="2012-02" db="EMBL/GenBank/DDBJ databases">
        <title>Whole genome shotgun sequence of Mobilicoccus pelagius NBRC 104925.</title>
        <authorList>
            <person name="Yoshida Y."/>
            <person name="Hosoyama A."/>
            <person name="Tsuchikane K."/>
            <person name="Katsumata H."/>
            <person name="Yamazaki S."/>
            <person name="Fujita N."/>
        </authorList>
    </citation>
    <scope>NUCLEOTIDE SEQUENCE [LARGE SCALE GENOMIC DNA]</scope>
    <source>
        <strain evidence="12 13">NBRC 104925</strain>
    </source>
</reference>
<feature type="binding site" evidence="10">
    <location>
        <position position="299"/>
    </location>
    <ligand>
        <name>Mg(2+)</name>
        <dbReference type="ChEBI" id="CHEBI:18420"/>
    </ligand>
</feature>
<dbReference type="OrthoDB" id="9803573at2"/>
<comment type="pathway">
    <text evidence="2 10">Amino-acid biosynthesis; L-leucine biosynthesis; L-leucine from 3-methyl-2-oxobutanoate: step 1/4.</text>
</comment>
<dbReference type="NCBIfam" id="TIGR00970">
    <property type="entry name" value="leuA_yeast"/>
    <property type="match status" value="1"/>
</dbReference>
<name>H5UPX3_9MICO</name>
<dbReference type="GO" id="GO:0003985">
    <property type="term" value="F:acetyl-CoA C-acetyltransferase activity"/>
    <property type="evidence" value="ECO:0007669"/>
    <property type="project" value="UniProtKB-UniRule"/>
</dbReference>
<keyword evidence="10" id="KW-0460">Magnesium</keyword>
<evidence type="ECO:0000259" key="11">
    <source>
        <dbReference type="PROSITE" id="PS50991"/>
    </source>
</evidence>
<dbReference type="HAMAP" id="MF_00572">
    <property type="entry name" value="LeuA_type2"/>
    <property type="match status" value="1"/>
</dbReference>
<dbReference type="SUPFAM" id="SSF110921">
    <property type="entry name" value="2-isopropylmalate synthase LeuA, allosteric (dimerisation) domain"/>
    <property type="match status" value="1"/>
</dbReference>
<dbReference type="InterPro" id="IPR005668">
    <property type="entry name" value="IPM_Synthase"/>
</dbReference>
<dbReference type="FunFam" id="3.20.20.70:FF:000045">
    <property type="entry name" value="2-isopropylmalate synthase"/>
    <property type="match status" value="1"/>
</dbReference>
<keyword evidence="10" id="KW-0963">Cytoplasm</keyword>
<dbReference type="Proteomes" id="UP000004367">
    <property type="component" value="Unassembled WGS sequence"/>
</dbReference>
<evidence type="ECO:0000313" key="12">
    <source>
        <dbReference type="EMBL" id="GAB47778.1"/>
    </source>
</evidence>
<dbReference type="UniPathway" id="UPA00048">
    <property type="reaction ID" value="UER00070"/>
</dbReference>